<dbReference type="AlphaFoldDB" id="A0A061BNB0"/>
<feature type="compositionally biased region" description="Basic and acidic residues" evidence="3">
    <location>
        <begin position="160"/>
        <end position="170"/>
    </location>
</feature>
<feature type="region of interest" description="Disordered" evidence="3">
    <location>
        <begin position="325"/>
        <end position="347"/>
    </location>
</feature>
<keyword evidence="2" id="KW-0539">Nucleus</keyword>
<evidence type="ECO:0000313" key="5">
    <source>
        <dbReference type="EMBL" id="CDR49469.1"/>
    </source>
</evidence>
<dbReference type="GO" id="GO:0000976">
    <property type="term" value="F:transcription cis-regulatory region binding"/>
    <property type="evidence" value="ECO:0007669"/>
    <property type="project" value="InterPro"/>
</dbReference>
<evidence type="ECO:0000256" key="3">
    <source>
        <dbReference type="SAM" id="MobiDB-lite"/>
    </source>
</evidence>
<accession>A0A061BNB0</accession>
<feature type="region of interest" description="Disordered" evidence="3">
    <location>
        <begin position="30"/>
        <end position="170"/>
    </location>
</feature>
<dbReference type="PANTHER" id="PTHR40621">
    <property type="entry name" value="TRANSCRIPTION FACTOR KAPC-RELATED"/>
    <property type="match status" value="1"/>
</dbReference>
<feature type="compositionally biased region" description="Low complexity" evidence="3">
    <location>
        <begin position="236"/>
        <end position="261"/>
    </location>
</feature>
<dbReference type="Pfam" id="PF00170">
    <property type="entry name" value="bZIP_1"/>
    <property type="match status" value="1"/>
</dbReference>
<organism evidence="5">
    <name type="scientific">Rhodotorula toruloides</name>
    <name type="common">Yeast</name>
    <name type="synonym">Rhodosporidium toruloides</name>
    <dbReference type="NCBI Taxonomy" id="5286"/>
    <lineage>
        <taxon>Eukaryota</taxon>
        <taxon>Fungi</taxon>
        <taxon>Dikarya</taxon>
        <taxon>Basidiomycota</taxon>
        <taxon>Pucciniomycotina</taxon>
        <taxon>Microbotryomycetes</taxon>
        <taxon>Sporidiobolales</taxon>
        <taxon>Sporidiobolaceae</taxon>
        <taxon>Rhodotorula</taxon>
    </lineage>
</organism>
<evidence type="ECO:0000256" key="2">
    <source>
        <dbReference type="ARBA" id="ARBA00023242"/>
    </source>
</evidence>
<sequence>MDSWTQPDFLQNSGQDYLASLASFLDGKTDIAVPPSHILGTQPLEPSSPELTDSASPASSNGLDSTTTNLAHARQQHARAMQQQAQHHPDKRKNGTQGAGAIKDSRRTSGGHHSHPTGEDGEISRSESPEDDGSRGAPGKGNKTKTSEKRRAQNRQAQRNFRERKEKHLKDLEERVKLLEQQTNERDAENAALKQLLESLRSENDRLKVYESAFTFDYNKDVDGSSAMPQAATFNAAPPSLPSTSAASSPASNLPSSVPPADNLNASTSSFKFDTSGILSSSAGPGFTLPSSTSTPPASNAIPTTTAAQFDDFLSSFVASPSPGASGSSISSLPTPPSATASGPGSADLFTAYRDPLASLGMQPTSLSTFNDFDNLFSSIPPPPPAASSSLSPEDPLIAQFINASPSPPSGIAGTTFPSPGAAFFTGNLAPKSPSALSPSSADSQCSEGLKARAAAALAAGGKFEFDLDNLCSEMKAKATCQEAARRALMSAMAEDAAASRQAYPQQL</sequence>
<dbReference type="PROSITE" id="PS00036">
    <property type="entry name" value="BZIP_BASIC"/>
    <property type="match status" value="1"/>
</dbReference>
<feature type="domain" description="BZIP" evidence="4">
    <location>
        <begin position="144"/>
        <end position="207"/>
    </location>
</feature>
<dbReference type="CDD" id="cd14688">
    <property type="entry name" value="bZIP_YAP"/>
    <property type="match status" value="1"/>
</dbReference>
<dbReference type="GO" id="GO:0090575">
    <property type="term" value="C:RNA polymerase II transcription regulator complex"/>
    <property type="evidence" value="ECO:0007669"/>
    <property type="project" value="TreeGrafter"/>
</dbReference>
<evidence type="ECO:0000256" key="1">
    <source>
        <dbReference type="ARBA" id="ARBA00004123"/>
    </source>
</evidence>
<dbReference type="GO" id="GO:0001228">
    <property type="term" value="F:DNA-binding transcription activator activity, RNA polymerase II-specific"/>
    <property type="evidence" value="ECO:0007669"/>
    <property type="project" value="TreeGrafter"/>
</dbReference>
<feature type="compositionally biased region" description="Polar residues" evidence="3">
    <location>
        <begin position="49"/>
        <end position="70"/>
    </location>
</feature>
<feature type="compositionally biased region" description="Basic and acidic residues" evidence="3">
    <location>
        <begin position="116"/>
        <end position="134"/>
    </location>
</feature>
<dbReference type="PANTHER" id="PTHR40621:SF6">
    <property type="entry name" value="AP-1-LIKE TRANSCRIPTION FACTOR YAP1-RELATED"/>
    <property type="match status" value="1"/>
</dbReference>
<dbReference type="InterPro" id="IPR046347">
    <property type="entry name" value="bZIP_sf"/>
</dbReference>
<dbReference type="Gene3D" id="1.20.5.170">
    <property type="match status" value="1"/>
</dbReference>
<gene>
    <name evidence="5" type="ORF">RHTO0S_27e00342g</name>
</gene>
<dbReference type="SMART" id="SM00338">
    <property type="entry name" value="BRLZ"/>
    <property type="match status" value="1"/>
</dbReference>
<proteinExistence type="predicted"/>
<dbReference type="SUPFAM" id="SSF57959">
    <property type="entry name" value="Leucine zipper domain"/>
    <property type="match status" value="1"/>
</dbReference>
<dbReference type="EMBL" id="LK052962">
    <property type="protein sequence ID" value="CDR49469.1"/>
    <property type="molecule type" value="Genomic_DNA"/>
</dbReference>
<comment type="subcellular location">
    <subcellularLocation>
        <location evidence="1">Nucleus</location>
    </subcellularLocation>
</comment>
<protein>
    <submittedName>
        <fullName evidence="5">RHTO0S27e00342g1_1</fullName>
    </submittedName>
</protein>
<reference evidence="5" key="1">
    <citation type="journal article" date="2014" name="Genome Announc.">
        <title>Draft genome sequence of Rhodosporidium toruloides CECT1137, an oleaginous yeast of biotechnological interest.</title>
        <authorList>
            <person name="Morin N."/>
            <person name="Calcas X."/>
            <person name="Devillers H."/>
            <person name="Durrens P."/>
            <person name="Sherman D.J."/>
            <person name="Nicaud J.-M."/>
            <person name="Neuveglise C."/>
        </authorList>
    </citation>
    <scope>NUCLEOTIDE SEQUENCE</scope>
    <source>
        <strain evidence="5">CECT1137</strain>
    </source>
</reference>
<dbReference type="InterPro" id="IPR004827">
    <property type="entry name" value="bZIP"/>
</dbReference>
<dbReference type="OrthoDB" id="2593073at2759"/>
<dbReference type="PROSITE" id="PS50217">
    <property type="entry name" value="BZIP"/>
    <property type="match status" value="1"/>
</dbReference>
<feature type="region of interest" description="Disordered" evidence="3">
    <location>
        <begin position="224"/>
        <end position="261"/>
    </location>
</feature>
<dbReference type="InterPro" id="IPR050936">
    <property type="entry name" value="AP-1-like"/>
</dbReference>
<evidence type="ECO:0000259" key="4">
    <source>
        <dbReference type="PROSITE" id="PS50217"/>
    </source>
</evidence>
<name>A0A061BNB0_RHOTO</name>